<dbReference type="Proteomes" id="UP001147733">
    <property type="component" value="Unassembled WGS sequence"/>
</dbReference>
<dbReference type="RefSeq" id="XP_056496045.1">
    <property type="nucleotide sequence ID" value="XM_056648914.1"/>
</dbReference>
<keyword evidence="4 6" id="KW-1133">Transmembrane helix</keyword>
<evidence type="ECO:0000313" key="8">
    <source>
        <dbReference type="EMBL" id="KAJ5221122.1"/>
    </source>
</evidence>
<feature type="transmembrane region" description="Helical" evidence="6">
    <location>
        <begin position="121"/>
        <end position="143"/>
    </location>
</feature>
<name>A0A9W9NJK5_PENCI</name>
<dbReference type="AlphaFoldDB" id="A0A9W9NJK5"/>
<dbReference type="InterPro" id="IPR036259">
    <property type="entry name" value="MFS_trans_sf"/>
</dbReference>
<feature type="transmembrane region" description="Helical" evidence="6">
    <location>
        <begin position="325"/>
        <end position="343"/>
    </location>
</feature>
<dbReference type="PANTHER" id="PTHR48022:SF10">
    <property type="entry name" value="MAJOR FACILITATOR SUPERFAMILY (MFS) PROFILE DOMAIN-CONTAINING PROTEIN"/>
    <property type="match status" value="1"/>
</dbReference>
<protein>
    <recommendedName>
        <fullName evidence="7">Major facilitator superfamily (MFS) profile domain-containing protein</fullName>
    </recommendedName>
</protein>
<dbReference type="InterPro" id="IPR005829">
    <property type="entry name" value="Sugar_transporter_CS"/>
</dbReference>
<dbReference type="PANTHER" id="PTHR48022">
    <property type="entry name" value="PLASTIDIC GLUCOSE TRANSPORTER 4"/>
    <property type="match status" value="1"/>
</dbReference>
<comment type="similarity">
    <text evidence="2">Belongs to the major facilitator superfamily. Sugar transporter (TC 2.A.1.1) family.</text>
</comment>
<comment type="subcellular location">
    <subcellularLocation>
        <location evidence="1">Membrane</location>
        <topology evidence="1">Multi-pass membrane protein</topology>
    </subcellularLocation>
</comment>
<feature type="transmembrane region" description="Helical" evidence="6">
    <location>
        <begin position="98"/>
        <end position="115"/>
    </location>
</feature>
<feature type="transmembrane region" description="Helical" evidence="6">
    <location>
        <begin position="66"/>
        <end position="86"/>
    </location>
</feature>
<feature type="transmembrane region" description="Helical" evidence="6">
    <location>
        <begin position="491"/>
        <end position="509"/>
    </location>
</feature>
<feature type="transmembrane region" description="Helical" evidence="6">
    <location>
        <begin position="186"/>
        <end position="208"/>
    </location>
</feature>
<reference evidence="8" key="2">
    <citation type="journal article" date="2023" name="IMA Fungus">
        <title>Comparative genomic study of the Penicillium genus elucidates a diverse pangenome and 15 lateral gene transfer events.</title>
        <authorList>
            <person name="Petersen C."/>
            <person name="Sorensen T."/>
            <person name="Nielsen M.R."/>
            <person name="Sondergaard T.E."/>
            <person name="Sorensen J.L."/>
            <person name="Fitzpatrick D.A."/>
            <person name="Frisvad J.C."/>
            <person name="Nielsen K.L."/>
        </authorList>
    </citation>
    <scope>NUCLEOTIDE SEQUENCE</scope>
    <source>
        <strain evidence="8">IBT 23319</strain>
    </source>
</reference>
<dbReference type="GO" id="GO:0005351">
    <property type="term" value="F:carbohydrate:proton symporter activity"/>
    <property type="evidence" value="ECO:0007669"/>
    <property type="project" value="TreeGrafter"/>
</dbReference>
<evidence type="ECO:0000256" key="4">
    <source>
        <dbReference type="ARBA" id="ARBA00022989"/>
    </source>
</evidence>
<dbReference type="OrthoDB" id="6133115at2759"/>
<evidence type="ECO:0000256" key="6">
    <source>
        <dbReference type="SAM" id="Phobius"/>
    </source>
</evidence>
<keyword evidence="9" id="KW-1185">Reference proteome</keyword>
<feature type="transmembrane region" description="Helical" evidence="6">
    <location>
        <begin position="455"/>
        <end position="479"/>
    </location>
</feature>
<comment type="caution">
    <text evidence="8">The sequence shown here is derived from an EMBL/GenBank/DDBJ whole genome shotgun (WGS) entry which is preliminary data.</text>
</comment>
<dbReference type="GeneID" id="81388081"/>
<keyword evidence="5 6" id="KW-0472">Membrane</keyword>
<evidence type="ECO:0000259" key="7">
    <source>
        <dbReference type="PROSITE" id="PS50850"/>
    </source>
</evidence>
<gene>
    <name evidence="8" type="ORF">N7469_010009</name>
</gene>
<dbReference type="InterPro" id="IPR020846">
    <property type="entry name" value="MFS_dom"/>
</dbReference>
<evidence type="ECO:0000313" key="9">
    <source>
        <dbReference type="Proteomes" id="UP001147733"/>
    </source>
</evidence>
<dbReference type="Gene3D" id="1.20.1250.20">
    <property type="entry name" value="MFS general substrate transporter like domains"/>
    <property type="match status" value="1"/>
</dbReference>
<evidence type="ECO:0000256" key="5">
    <source>
        <dbReference type="ARBA" id="ARBA00023136"/>
    </source>
</evidence>
<dbReference type="InterPro" id="IPR050360">
    <property type="entry name" value="MFS_Sugar_Transporters"/>
</dbReference>
<feature type="transmembrane region" description="Helical" evidence="6">
    <location>
        <begin position="388"/>
        <end position="408"/>
    </location>
</feature>
<evidence type="ECO:0000256" key="1">
    <source>
        <dbReference type="ARBA" id="ARBA00004141"/>
    </source>
</evidence>
<dbReference type="InterPro" id="IPR005828">
    <property type="entry name" value="MFS_sugar_transport-like"/>
</dbReference>
<organism evidence="8 9">
    <name type="scientific">Penicillium citrinum</name>
    <dbReference type="NCBI Taxonomy" id="5077"/>
    <lineage>
        <taxon>Eukaryota</taxon>
        <taxon>Fungi</taxon>
        <taxon>Dikarya</taxon>
        <taxon>Ascomycota</taxon>
        <taxon>Pezizomycotina</taxon>
        <taxon>Eurotiomycetes</taxon>
        <taxon>Eurotiomycetidae</taxon>
        <taxon>Eurotiales</taxon>
        <taxon>Aspergillaceae</taxon>
        <taxon>Penicillium</taxon>
    </lineage>
</organism>
<accession>A0A9W9NJK5</accession>
<feature type="transmembrane region" description="Helical" evidence="6">
    <location>
        <begin position="363"/>
        <end position="381"/>
    </location>
</feature>
<proteinExistence type="inferred from homology"/>
<keyword evidence="3 6" id="KW-0812">Transmembrane</keyword>
<dbReference type="SUPFAM" id="SSF103473">
    <property type="entry name" value="MFS general substrate transporter"/>
    <property type="match status" value="1"/>
</dbReference>
<feature type="transmembrane region" description="Helical" evidence="6">
    <location>
        <begin position="155"/>
        <end position="174"/>
    </location>
</feature>
<dbReference type="PROSITE" id="PS00217">
    <property type="entry name" value="SUGAR_TRANSPORT_2"/>
    <property type="match status" value="1"/>
</dbReference>
<evidence type="ECO:0000256" key="3">
    <source>
        <dbReference type="ARBA" id="ARBA00022692"/>
    </source>
</evidence>
<evidence type="ECO:0000256" key="2">
    <source>
        <dbReference type="ARBA" id="ARBA00010992"/>
    </source>
</evidence>
<reference evidence="8" key="1">
    <citation type="submission" date="2022-11" db="EMBL/GenBank/DDBJ databases">
        <authorList>
            <person name="Petersen C."/>
        </authorList>
    </citation>
    <scope>NUCLEOTIDE SEQUENCE</scope>
    <source>
        <strain evidence="8">IBT 23319</strain>
    </source>
</reference>
<feature type="transmembrane region" description="Helical" evidence="6">
    <location>
        <begin position="420"/>
        <end position="443"/>
    </location>
</feature>
<dbReference type="EMBL" id="JAPQKT010000009">
    <property type="protein sequence ID" value="KAJ5221122.1"/>
    <property type="molecule type" value="Genomic_DNA"/>
</dbReference>
<dbReference type="PROSITE" id="PS50850">
    <property type="entry name" value="MFS"/>
    <property type="match status" value="1"/>
</dbReference>
<dbReference type="Pfam" id="PF00083">
    <property type="entry name" value="Sugar_tr"/>
    <property type="match status" value="2"/>
</dbReference>
<feature type="domain" description="Major facilitator superfamily (MFS) profile" evidence="7">
    <location>
        <begin position="19"/>
        <end position="513"/>
    </location>
</feature>
<sequence>MENALSSTTLWQNRKCLLLCCLVSIANMQYGFDLAAVGSLQAMPGFLKVFGYPSQESDTGYAIDSTVQQLITSLLTLGSFASSLVAGFFSSYLGRRQALWLACIVNAIACGIQIGTSSPGVLYLGRLLLGFANGFFVTFSNIYTAEAAPAHMRGVIVALFAYWVNIGSILGAVVDNKTKERMDPLSYRIPLACLYIVPTLLFVALFFVPESPRWLLHRGREDAARKALEQLRGSSYATLLYTVGDSAGGDESGSVGSTTAAPTLLEVEWAEMVKGVEEEKRIERNVTALDMFRGEYLFNFNFKLNEKNTRAQSKQYPGADLRRTILCYSMIACQTASGVWFLIGYQTYFYTVSGIAKAFEYSVMNTCFGFLGVNIGMYAIREWLGRRAILMLGAIACGLCQLASAIASSVNPNSFQTGQILVSFTALFFFFYNGCVGAASYPVATELVSSRLRAWTVGTATSLGYLLAWLVNFCTPYFINPEHLNWGAQYGYIWTVSNFLCVVFFYFFMPEMKGRSLEELDEIFEARVPARKFKSYQCLIREVARLDAANAKNGQQLKGEL</sequence>
<dbReference type="GO" id="GO:0016020">
    <property type="term" value="C:membrane"/>
    <property type="evidence" value="ECO:0007669"/>
    <property type="project" value="UniProtKB-SubCell"/>
</dbReference>